<gene>
    <name evidence="2" type="ORF">CK203_060597</name>
</gene>
<organism evidence="2 3">
    <name type="scientific">Vitis vinifera</name>
    <name type="common">Grape</name>
    <dbReference type="NCBI Taxonomy" id="29760"/>
    <lineage>
        <taxon>Eukaryota</taxon>
        <taxon>Viridiplantae</taxon>
        <taxon>Streptophyta</taxon>
        <taxon>Embryophyta</taxon>
        <taxon>Tracheophyta</taxon>
        <taxon>Spermatophyta</taxon>
        <taxon>Magnoliopsida</taxon>
        <taxon>eudicotyledons</taxon>
        <taxon>Gunneridae</taxon>
        <taxon>Pentapetalae</taxon>
        <taxon>rosids</taxon>
        <taxon>Vitales</taxon>
        <taxon>Vitaceae</taxon>
        <taxon>Viteae</taxon>
        <taxon>Vitis</taxon>
    </lineage>
</organism>
<protein>
    <submittedName>
        <fullName evidence="2">Uncharacterized protein</fullName>
    </submittedName>
</protein>
<dbReference type="EMBL" id="QGNW01000742">
    <property type="protein sequence ID" value="RVW63361.1"/>
    <property type="molecule type" value="Genomic_DNA"/>
</dbReference>
<evidence type="ECO:0000313" key="3">
    <source>
        <dbReference type="Proteomes" id="UP000288805"/>
    </source>
</evidence>
<feature type="region of interest" description="Disordered" evidence="1">
    <location>
        <begin position="163"/>
        <end position="264"/>
    </location>
</feature>
<reference evidence="2 3" key="1">
    <citation type="journal article" date="2018" name="PLoS Genet.">
        <title>Population sequencing reveals clonal diversity and ancestral inbreeding in the grapevine cultivar Chardonnay.</title>
        <authorList>
            <person name="Roach M.J."/>
            <person name="Johnson D.L."/>
            <person name="Bohlmann J."/>
            <person name="van Vuuren H.J."/>
            <person name="Jones S.J."/>
            <person name="Pretorius I.S."/>
            <person name="Schmidt S.A."/>
            <person name="Borneman A.R."/>
        </authorList>
    </citation>
    <scope>NUCLEOTIDE SEQUENCE [LARGE SCALE GENOMIC DNA]</scope>
    <source>
        <strain evidence="3">cv. Chardonnay</strain>
        <tissue evidence="2">Leaf</tissue>
    </source>
</reference>
<feature type="region of interest" description="Disordered" evidence="1">
    <location>
        <begin position="60"/>
        <end position="86"/>
    </location>
</feature>
<feature type="compositionally biased region" description="Polar residues" evidence="1">
    <location>
        <begin position="218"/>
        <end position="228"/>
    </location>
</feature>
<feature type="compositionally biased region" description="Basic and acidic residues" evidence="1">
    <location>
        <begin position="240"/>
        <end position="257"/>
    </location>
</feature>
<evidence type="ECO:0000256" key="1">
    <source>
        <dbReference type="SAM" id="MobiDB-lite"/>
    </source>
</evidence>
<evidence type="ECO:0000313" key="2">
    <source>
        <dbReference type="EMBL" id="RVW63361.1"/>
    </source>
</evidence>
<sequence length="264" mass="29481">MSPDLVHKLAQTSSTQTFNSKGLILFGFGVQNNSLPKGTSDFGSKQNHFKPFENKWTRFSPLTTGSSSSSSRQFDNQVQPANHKCTDPDYEELRLAAYDDAGRGLSLQSIEHRNFSRRILGTKVSETAKKKSLCIVAHGRDDTRMPLKKMTHALTRGEACGLHWEDNTQPDDMGLGQHAGSIKQKNKQPPPLDIFTRSRSKDANTLQGGHPQPFRALSNRSNDQQPAPSTRDPQRGQACKSREQQPHHHRGIPENKISKHLILV</sequence>
<proteinExistence type="predicted"/>
<comment type="caution">
    <text evidence="2">The sequence shown here is derived from an EMBL/GenBank/DDBJ whole genome shotgun (WGS) entry which is preliminary data.</text>
</comment>
<dbReference type="AlphaFoldDB" id="A0A438FTV7"/>
<name>A0A438FTV7_VITVI</name>
<accession>A0A438FTV7</accession>
<dbReference type="Proteomes" id="UP000288805">
    <property type="component" value="Unassembled WGS sequence"/>
</dbReference>